<dbReference type="EMBL" id="LNCD01000042">
    <property type="protein sequence ID" value="KWV56253.1"/>
    <property type="molecule type" value="Genomic_DNA"/>
</dbReference>
<reference evidence="4 5" key="1">
    <citation type="submission" date="2015-11" db="EMBL/GenBank/DDBJ databases">
        <title>Draft Genome Sequence of the Strain BR 10423 (Rhizobium sp.) isolated from nodules of Mimosa pudica.</title>
        <authorList>
            <person name="Barauna A.C."/>
            <person name="Zilli J.E."/>
            <person name="Simoes-Araujo J.L."/>
            <person name="Reis V.M."/>
            <person name="James E.K."/>
            <person name="Reis F.B.Jr."/>
            <person name="Rouws L.F."/>
            <person name="Passos S.R."/>
            <person name="Gois S.R."/>
        </authorList>
    </citation>
    <scope>NUCLEOTIDE SEQUENCE [LARGE SCALE GENOMIC DNA]</scope>
    <source>
        <strain evidence="4 5">BR10423</strain>
    </source>
</reference>
<gene>
    <name evidence="4" type="ORF">AS026_35630</name>
</gene>
<dbReference type="OrthoDB" id="9793394at2"/>
<protein>
    <submittedName>
        <fullName evidence="4">Acetyltransferase</fullName>
    </submittedName>
</protein>
<keyword evidence="2" id="KW-0808">Transferase</keyword>
<keyword evidence="1" id="KW-1277">Toxin-antitoxin system</keyword>
<name>A0A109JWB2_9HYPH</name>
<sequence length="175" mass="18748">MTLPAWREEAIAKSHDRQSFDCGDPTMNDFFRRYARQSHEQNASKTFCAIDTSEPNRVLGFYTIAPSSVVHTGVPASMTKGLAQHEVSGFKLARIATDVSVASHGLGGQLLAAAALRCLRIASEAGGVLLIIDAKGERAAQWYGSYGAEPLKDQPLTLVMPLASFAADLKGKGLL</sequence>
<dbReference type="GO" id="GO:0016746">
    <property type="term" value="F:acyltransferase activity"/>
    <property type="evidence" value="ECO:0007669"/>
    <property type="project" value="UniProtKB-KW"/>
</dbReference>
<dbReference type="InterPro" id="IPR016181">
    <property type="entry name" value="Acyl_CoA_acyltransferase"/>
</dbReference>
<evidence type="ECO:0000256" key="2">
    <source>
        <dbReference type="ARBA" id="ARBA00022679"/>
    </source>
</evidence>
<proteinExistence type="predicted"/>
<evidence type="ECO:0000313" key="4">
    <source>
        <dbReference type="EMBL" id="KWV56253.1"/>
    </source>
</evidence>
<keyword evidence="3" id="KW-0012">Acyltransferase</keyword>
<dbReference type="RefSeq" id="WP_062369529.1">
    <property type="nucleotide sequence ID" value="NZ_LNCD01000042.1"/>
</dbReference>
<dbReference type="Proteomes" id="UP000068164">
    <property type="component" value="Unassembled WGS sequence"/>
</dbReference>
<dbReference type="PANTHER" id="PTHR36449:SF1">
    <property type="entry name" value="ACETYLTRANSFERASE"/>
    <property type="match status" value="1"/>
</dbReference>
<dbReference type="SUPFAM" id="SSF55729">
    <property type="entry name" value="Acyl-CoA N-acyltransferases (Nat)"/>
    <property type="match status" value="1"/>
</dbReference>
<keyword evidence="5" id="KW-1185">Reference proteome</keyword>
<organism evidence="4 5">
    <name type="scientific">Rhizobium altiplani</name>
    <dbReference type="NCBI Taxonomy" id="1864509"/>
    <lineage>
        <taxon>Bacteria</taxon>
        <taxon>Pseudomonadati</taxon>
        <taxon>Pseudomonadota</taxon>
        <taxon>Alphaproteobacteria</taxon>
        <taxon>Hyphomicrobiales</taxon>
        <taxon>Rhizobiaceae</taxon>
        <taxon>Rhizobium/Agrobacterium group</taxon>
        <taxon>Rhizobium</taxon>
    </lineage>
</organism>
<evidence type="ECO:0000256" key="3">
    <source>
        <dbReference type="ARBA" id="ARBA00023315"/>
    </source>
</evidence>
<evidence type="ECO:0000256" key="1">
    <source>
        <dbReference type="ARBA" id="ARBA00022649"/>
    </source>
</evidence>
<dbReference type="AlphaFoldDB" id="A0A109JWB2"/>
<comment type="caution">
    <text evidence="4">The sequence shown here is derived from an EMBL/GenBank/DDBJ whole genome shotgun (WGS) entry which is preliminary data.</text>
</comment>
<accession>A0A109JWB2</accession>
<dbReference type="PANTHER" id="PTHR36449">
    <property type="entry name" value="ACETYLTRANSFERASE-RELATED"/>
    <property type="match status" value="1"/>
</dbReference>
<dbReference type="Gene3D" id="3.40.630.30">
    <property type="match status" value="1"/>
</dbReference>
<evidence type="ECO:0000313" key="5">
    <source>
        <dbReference type="Proteomes" id="UP000068164"/>
    </source>
</evidence>